<evidence type="ECO:0000256" key="1">
    <source>
        <dbReference type="ARBA" id="ARBA00005323"/>
    </source>
</evidence>
<reference evidence="5 6" key="2">
    <citation type="submission" date="2018-12" db="EMBL/GenBank/DDBJ databases">
        <title>Rhizobacter gummiphilus sp. nov., a rubber-degrading bacterium isolated from the soil of a botanical garden in Japan.</title>
        <authorList>
            <person name="Shunsuke S.S."/>
        </authorList>
    </citation>
    <scope>NUCLEOTIDE SEQUENCE [LARGE SCALE GENOMIC DNA]</scope>
    <source>
        <strain evidence="5 6">S-16</strain>
    </source>
</reference>
<dbReference type="Proteomes" id="UP000267464">
    <property type="component" value="Unassembled WGS sequence"/>
</dbReference>
<feature type="domain" description="D-serine dehydratase-like" evidence="4">
    <location>
        <begin position="272"/>
        <end position="357"/>
    </location>
</feature>
<protein>
    <submittedName>
        <fullName evidence="5">DSD1 family PLP-dependent enzyme</fullName>
    </submittedName>
</protein>
<dbReference type="SUPFAM" id="SSF51419">
    <property type="entry name" value="PLP-binding barrel"/>
    <property type="match status" value="1"/>
</dbReference>
<dbReference type="Pfam" id="PF01168">
    <property type="entry name" value="Ala_racemase_N"/>
    <property type="match status" value="1"/>
</dbReference>
<dbReference type="OrthoDB" id="9772497at2"/>
<dbReference type="InterPro" id="IPR042208">
    <property type="entry name" value="D-ser_dehydrat-like_sf"/>
</dbReference>
<dbReference type="InterPro" id="IPR026956">
    <property type="entry name" value="D-ser_dehydrat-like_dom"/>
</dbReference>
<dbReference type="InterPro" id="IPR051466">
    <property type="entry name" value="D-amino_acid_metab_enzyme"/>
</dbReference>
<dbReference type="InterPro" id="IPR001608">
    <property type="entry name" value="Ala_racemase_N"/>
</dbReference>
<dbReference type="PANTHER" id="PTHR28004:SF2">
    <property type="entry name" value="D-SERINE DEHYDRATASE"/>
    <property type="match status" value="1"/>
</dbReference>
<comment type="similarity">
    <text evidence="1">Belongs to the DSD1 family.</text>
</comment>
<dbReference type="GO" id="GO:0008721">
    <property type="term" value="F:D-serine ammonia-lyase activity"/>
    <property type="evidence" value="ECO:0007669"/>
    <property type="project" value="TreeGrafter"/>
</dbReference>
<dbReference type="SMART" id="SM01119">
    <property type="entry name" value="D-ser_dehydrat"/>
    <property type="match status" value="1"/>
</dbReference>
<evidence type="ECO:0000259" key="4">
    <source>
        <dbReference type="SMART" id="SM01119"/>
    </source>
</evidence>
<dbReference type="GO" id="GO:0036088">
    <property type="term" value="P:D-serine catabolic process"/>
    <property type="evidence" value="ECO:0007669"/>
    <property type="project" value="TreeGrafter"/>
</dbReference>
<accession>A0A3N7JUG0</accession>
<dbReference type="Gene3D" id="3.20.20.10">
    <property type="entry name" value="Alanine racemase"/>
    <property type="match status" value="1"/>
</dbReference>
<dbReference type="AlphaFoldDB" id="A0A3N7JUG0"/>
<dbReference type="Pfam" id="PF14031">
    <property type="entry name" value="D-ser_dehydrat"/>
    <property type="match status" value="1"/>
</dbReference>
<comment type="caution">
    <text evidence="5">The sequence shown here is derived from an EMBL/GenBank/DDBJ whole genome shotgun (WGS) entry which is preliminary data.</text>
</comment>
<dbReference type="Gene3D" id="2.40.37.20">
    <property type="entry name" value="D-serine dehydratase-like domain"/>
    <property type="match status" value="1"/>
</dbReference>
<sequence length="378" mass="39201">MSLSAARPPGGSPMTPGDPVSAIETPALVIDLDAMQRNLARMAEFARHHGMKLRPHAKMHKSATIAKMQMDAGAVGVCVQKLSEAEALAAGGVSDVYISNEVIHPDKLRRVAALAGRVTLSIAVDSTLGVERLAQALAQAGTSVDVFVEVDAGQGRCGVAPAAAGALAQQVVSHGLRFAGLQAYHGKAQHLRSALEREAAIRHAVTAARTAQAAVTASGIDCPLVTGAGTGTFVFEAASGVYGELQAGSYLFMDRDYADNQPSPGAPVFEHALFIKSEVISRGAAHAVVDAGHKSHAIDSGLPRVWLQDLEFANGGDEHGILRPRGDALPALGDSVWLVPGHCDPTVNLHDRYVVVSGGLQGGSVHAVWPVDARGCVA</sequence>
<organism evidence="5 6">
    <name type="scientific">Piscinibacter terrae</name>
    <dbReference type="NCBI Taxonomy" id="2496871"/>
    <lineage>
        <taxon>Bacteria</taxon>
        <taxon>Pseudomonadati</taxon>
        <taxon>Pseudomonadota</taxon>
        <taxon>Betaproteobacteria</taxon>
        <taxon>Burkholderiales</taxon>
        <taxon>Sphaerotilaceae</taxon>
        <taxon>Piscinibacter</taxon>
    </lineage>
</organism>
<keyword evidence="2" id="KW-0456">Lyase</keyword>
<evidence type="ECO:0000256" key="2">
    <source>
        <dbReference type="ARBA" id="ARBA00023239"/>
    </source>
</evidence>
<dbReference type="InterPro" id="IPR029066">
    <property type="entry name" value="PLP-binding_barrel"/>
</dbReference>
<proteinExistence type="inferred from homology"/>
<evidence type="ECO:0000256" key="3">
    <source>
        <dbReference type="SAM" id="MobiDB-lite"/>
    </source>
</evidence>
<keyword evidence="6" id="KW-1185">Reference proteome</keyword>
<feature type="region of interest" description="Disordered" evidence="3">
    <location>
        <begin position="1"/>
        <end position="20"/>
    </location>
</feature>
<dbReference type="CDD" id="cd06819">
    <property type="entry name" value="PLPDE_III_LS_D-TA"/>
    <property type="match status" value="1"/>
</dbReference>
<dbReference type="PANTHER" id="PTHR28004">
    <property type="entry name" value="ZGC:162816-RELATED"/>
    <property type="match status" value="1"/>
</dbReference>
<evidence type="ECO:0000313" key="6">
    <source>
        <dbReference type="Proteomes" id="UP000267464"/>
    </source>
</evidence>
<reference evidence="5 6" key="1">
    <citation type="submission" date="2018-08" db="EMBL/GenBank/DDBJ databases">
        <authorList>
            <person name="Khan S.A."/>
            <person name="Jeon C.O."/>
            <person name="Chun B.H."/>
            <person name="Jeong S.E."/>
        </authorList>
    </citation>
    <scope>NUCLEOTIDE SEQUENCE [LARGE SCALE GENOMIC DNA]</scope>
    <source>
        <strain evidence="5 6">S-16</strain>
    </source>
</reference>
<name>A0A3N7JUG0_9BURK</name>
<evidence type="ECO:0000313" key="5">
    <source>
        <dbReference type="EMBL" id="RQP22555.1"/>
    </source>
</evidence>
<dbReference type="RefSeq" id="WP_124542779.1">
    <property type="nucleotide sequence ID" value="NZ_QUSW01000007.1"/>
</dbReference>
<dbReference type="EMBL" id="QUSW01000007">
    <property type="protein sequence ID" value="RQP22555.1"/>
    <property type="molecule type" value="Genomic_DNA"/>
</dbReference>
<gene>
    <name evidence="5" type="ORF">DZC73_23330</name>
</gene>